<dbReference type="Gene3D" id="3.40.30.10">
    <property type="entry name" value="Glutaredoxin"/>
    <property type="match status" value="1"/>
</dbReference>
<dbReference type="Gene3D" id="2.60.120.310">
    <property type="entry name" value="Copper type II, ascorbate-dependent monooxygenase, N-terminal domain"/>
    <property type="match status" value="1"/>
</dbReference>
<sequence>MVRNRFVWTLGMSALLLGGAVLASATKPAPPAGLGSYLAKKATAIVFVGVSCPIANRHAPELATLAKTAKARGGRLVLVYSNPGDQATAKTHAARYGLSEAVVVCDPDQKLKSALGATVTPQAFVLNADGKVLYSGRVSDDSVGQAKSRGAAALHHELADALTAALAGKPVKVAKTEPVGCTIEPISPTSGGQGASPTYAEHIAPILNANCVSCHRAGEIGPMKLDSYAGAKAVAANIAQVTEKKLMPPWKPVEGHGEFTGVRKLSDAQIQLISLWAKSGAPAGNLAKAPAPPKFVKGWTLGEPDLVLKMPQSYQVAPSGADVYRCFVLPTGVTEDKEVVAVEYRAGNKAVVHHVIGYLDTQGRARKMDEAEAGPGYTSFGGPGFFPDGELDGWAPGKLPYFLPDGIARPLPKGSDLVMQVHYHSNGKPEEDITQVGIYFAKKPITKHLGILPLIAPLNIPAGEASYNTAMTFPLPFDAKAVFVIPHMHLLGREIGVEAKLPDGTKKPLIQINDWDFNWQDSYNYKDFVALPKGTQLTLKARYDNSAANPRQPNNPPKSVAWGEATTDEMCIAFIGYIADNEDDPMAKLFNSVRKSGQTEKILRQLTEKR</sequence>
<dbReference type="InterPro" id="IPR047262">
    <property type="entry name" value="PRX-like1"/>
</dbReference>
<dbReference type="PROSITE" id="PS51007">
    <property type="entry name" value="CYTC"/>
    <property type="match status" value="1"/>
</dbReference>
<dbReference type="InterPro" id="IPR014784">
    <property type="entry name" value="Cu2_ascorb_mOase-like_C"/>
</dbReference>
<dbReference type="Pfam" id="PF03712">
    <property type="entry name" value="Cu2_monoox_C"/>
    <property type="match status" value="1"/>
</dbReference>
<dbReference type="GO" id="GO:0009055">
    <property type="term" value="F:electron transfer activity"/>
    <property type="evidence" value="ECO:0007669"/>
    <property type="project" value="InterPro"/>
</dbReference>
<dbReference type="InterPro" id="IPR036909">
    <property type="entry name" value="Cyt_c-like_dom_sf"/>
</dbReference>
<reference evidence="8 9" key="1">
    <citation type="submission" date="2020-08" db="EMBL/GenBank/DDBJ databases">
        <title>Genomic Encyclopedia of Type Strains, Phase IV (KMG-IV): sequencing the most valuable type-strain genomes for metagenomic binning, comparative biology and taxonomic classification.</title>
        <authorList>
            <person name="Goeker M."/>
        </authorList>
    </citation>
    <scope>NUCLEOTIDE SEQUENCE [LARGE SCALE GENOMIC DNA]</scope>
    <source>
        <strain evidence="8 9">DSM 23562</strain>
    </source>
</reference>
<evidence type="ECO:0000256" key="2">
    <source>
        <dbReference type="ARBA" id="ARBA00022723"/>
    </source>
</evidence>
<feature type="signal peptide" evidence="6">
    <location>
        <begin position="1"/>
        <end position="23"/>
    </location>
</feature>
<evidence type="ECO:0000256" key="3">
    <source>
        <dbReference type="ARBA" id="ARBA00023004"/>
    </source>
</evidence>
<keyword evidence="3 5" id="KW-0408">Iron</keyword>
<dbReference type="AlphaFoldDB" id="A0A7W9STY8"/>
<dbReference type="GO" id="GO:0016715">
    <property type="term" value="F:oxidoreductase activity, acting on paired donors, with incorporation or reduction of molecular oxygen, reduced ascorbate as one donor, and incorporation of one atom of oxygen"/>
    <property type="evidence" value="ECO:0007669"/>
    <property type="project" value="InterPro"/>
</dbReference>
<dbReference type="InterPro" id="IPR009056">
    <property type="entry name" value="Cyt_c-like_dom"/>
</dbReference>
<evidence type="ECO:0000313" key="9">
    <source>
        <dbReference type="Proteomes" id="UP000520814"/>
    </source>
</evidence>
<feature type="chain" id="PRO_5031098495" evidence="6">
    <location>
        <begin position="24"/>
        <end position="610"/>
    </location>
</feature>
<dbReference type="PANTHER" id="PTHR43640">
    <property type="entry name" value="OS07G0260300 PROTEIN"/>
    <property type="match status" value="1"/>
</dbReference>
<protein>
    <submittedName>
        <fullName evidence="8">Mono/diheme cytochrome c family protein</fullName>
    </submittedName>
</protein>
<keyword evidence="2 5" id="KW-0479">Metal-binding</keyword>
<keyword evidence="9" id="KW-1185">Reference proteome</keyword>
<evidence type="ECO:0000256" key="4">
    <source>
        <dbReference type="ARBA" id="ARBA00023157"/>
    </source>
</evidence>
<dbReference type="Gene3D" id="2.60.120.230">
    <property type="match status" value="1"/>
</dbReference>
<dbReference type="InterPro" id="IPR036939">
    <property type="entry name" value="Cu2_ascorb_mOase_N_sf"/>
</dbReference>
<dbReference type="PANTHER" id="PTHR43640:SF1">
    <property type="entry name" value="THIOREDOXIN-DEPENDENT PEROXIREDOXIN"/>
    <property type="match status" value="1"/>
</dbReference>
<evidence type="ECO:0000313" key="8">
    <source>
        <dbReference type="EMBL" id="MBB6052797.1"/>
    </source>
</evidence>
<dbReference type="Pfam" id="PF08534">
    <property type="entry name" value="Redoxin"/>
    <property type="match status" value="1"/>
</dbReference>
<dbReference type="InterPro" id="IPR024548">
    <property type="entry name" value="Cu2_monoox_C"/>
</dbReference>
<evidence type="ECO:0000256" key="1">
    <source>
        <dbReference type="ARBA" id="ARBA00022617"/>
    </source>
</evidence>
<evidence type="ECO:0000259" key="7">
    <source>
        <dbReference type="PROSITE" id="PS51007"/>
    </source>
</evidence>
<dbReference type="InterPro" id="IPR036249">
    <property type="entry name" value="Thioredoxin-like_sf"/>
</dbReference>
<dbReference type="SUPFAM" id="SSF46626">
    <property type="entry name" value="Cytochrome c"/>
    <property type="match status" value="1"/>
</dbReference>
<feature type="domain" description="Cytochrome c" evidence="7">
    <location>
        <begin position="198"/>
        <end position="281"/>
    </location>
</feature>
<evidence type="ECO:0000256" key="6">
    <source>
        <dbReference type="SAM" id="SignalP"/>
    </source>
</evidence>
<dbReference type="RefSeq" id="WP_184202431.1">
    <property type="nucleotide sequence ID" value="NZ_JACHGW010000004.1"/>
</dbReference>
<comment type="caution">
    <text evidence="8">The sequence shown here is derived from an EMBL/GenBank/DDBJ whole genome shotgun (WGS) entry which is preliminary data.</text>
</comment>
<dbReference type="InterPro" id="IPR013740">
    <property type="entry name" value="Redoxin"/>
</dbReference>
<evidence type="ECO:0000256" key="5">
    <source>
        <dbReference type="PROSITE-ProRule" id="PRU00433"/>
    </source>
</evidence>
<dbReference type="GO" id="GO:0005507">
    <property type="term" value="F:copper ion binding"/>
    <property type="evidence" value="ECO:0007669"/>
    <property type="project" value="InterPro"/>
</dbReference>
<keyword evidence="4" id="KW-1015">Disulfide bond</keyword>
<accession>A0A7W9STY8</accession>
<dbReference type="InterPro" id="IPR008977">
    <property type="entry name" value="PHM/PNGase_F_dom_sf"/>
</dbReference>
<dbReference type="SUPFAM" id="SSF52833">
    <property type="entry name" value="Thioredoxin-like"/>
    <property type="match status" value="1"/>
</dbReference>
<dbReference type="Proteomes" id="UP000520814">
    <property type="component" value="Unassembled WGS sequence"/>
</dbReference>
<proteinExistence type="predicted"/>
<dbReference type="EMBL" id="JACHGW010000004">
    <property type="protein sequence ID" value="MBB6052797.1"/>
    <property type="molecule type" value="Genomic_DNA"/>
</dbReference>
<name>A0A7W9STY8_ARMRO</name>
<keyword evidence="6" id="KW-0732">Signal</keyword>
<gene>
    <name evidence="8" type="ORF">HNQ39_004618</name>
</gene>
<dbReference type="SUPFAM" id="SSF49742">
    <property type="entry name" value="PHM/PNGase F"/>
    <property type="match status" value="2"/>
</dbReference>
<keyword evidence="1 5" id="KW-0349">Heme</keyword>
<organism evidence="8 9">
    <name type="scientific">Armatimonas rosea</name>
    <dbReference type="NCBI Taxonomy" id="685828"/>
    <lineage>
        <taxon>Bacteria</taxon>
        <taxon>Bacillati</taxon>
        <taxon>Armatimonadota</taxon>
        <taxon>Armatimonadia</taxon>
        <taxon>Armatimonadales</taxon>
        <taxon>Armatimonadaceae</taxon>
        <taxon>Armatimonas</taxon>
    </lineage>
</organism>
<dbReference type="GO" id="GO:0020037">
    <property type="term" value="F:heme binding"/>
    <property type="evidence" value="ECO:0007669"/>
    <property type="project" value="InterPro"/>
</dbReference>